<dbReference type="STRING" id="6689.A0A3R7MSM9"/>
<dbReference type="Proteomes" id="UP000283509">
    <property type="component" value="Unassembled WGS sequence"/>
</dbReference>
<dbReference type="Gene3D" id="3.80.10.10">
    <property type="entry name" value="Ribonuclease Inhibitor"/>
    <property type="match status" value="1"/>
</dbReference>
<dbReference type="SUPFAM" id="SSF52058">
    <property type="entry name" value="L domain-like"/>
    <property type="match status" value="1"/>
</dbReference>
<dbReference type="AlphaFoldDB" id="A0A3R7MSM9"/>
<reference evidence="1 2" key="2">
    <citation type="submission" date="2019-01" db="EMBL/GenBank/DDBJ databases">
        <title>The decoding of complex shrimp genome reveals the adaptation for benthos swimmer, frequently molting mechanism and breeding impact on genome.</title>
        <authorList>
            <person name="Sun Y."/>
            <person name="Gao Y."/>
            <person name="Yu Y."/>
        </authorList>
    </citation>
    <scope>NUCLEOTIDE SEQUENCE [LARGE SCALE GENOMIC DNA]</scope>
    <source>
        <tissue evidence="1">Muscle</tissue>
    </source>
</reference>
<reference evidence="1 2" key="1">
    <citation type="submission" date="2018-04" db="EMBL/GenBank/DDBJ databases">
        <authorList>
            <person name="Zhang X."/>
            <person name="Yuan J."/>
            <person name="Li F."/>
            <person name="Xiang J."/>
        </authorList>
    </citation>
    <scope>NUCLEOTIDE SEQUENCE [LARGE SCALE GENOMIC DNA]</scope>
    <source>
        <tissue evidence="1">Muscle</tissue>
    </source>
</reference>
<keyword evidence="2" id="KW-1185">Reference proteome</keyword>
<dbReference type="InterPro" id="IPR032675">
    <property type="entry name" value="LRR_dom_sf"/>
</dbReference>
<protein>
    <submittedName>
        <fullName evidence="1">Uncharacterized protein</fullName>
    </submittedName>
</protein>
<name>A0A3R7MSM9_PENVA</name>
<sequence>MRSPEAKCHRELVSDTFPPSLSLSRLQEVLAETLEQLWISYNMIEKMKGVGVLKKLRVPLHVQQSGQGLGEFIKLTELTALEELNFVGNPLEEKHTGEGTWRTEVERKLTGLKKLDGLLPTWISMCFIHVQTIVI</sequence>
<accession>A0A3R7MSM9</accession>
<comment type="caution">
    <text evidence="1">The sequence shown here is derived from an EMBL/GenBank/DDBJ whole genome shotgun (WGS) entry which is preliminary data.</text>
</comment>
<dbReference type="EMBL" id="QCYY01000474">
    <property type="protein sequence ID" value="ROT84909.1"/>
    <property type="molecule type" value="Genomic_DNA"/>
</dbReference>
<evidence type="ECO:0000313" key="2">
    <source>
        <dbReference type="Proteomes" id="UP000283509"/>
    </source>
</evidence>
<evidence type="ECO:0000313" key="1">
    <source>
        <dbReference type="EMBL" id="ROT84909.1"/>
    </source>
</evidence>
<proteinExistence type="predicted"/>
<dbReference type="OrthoDB" id="266138at2759"/>
<gene>
    <name evidence="1" type="ORF">C7M84_021902</name>
</gene>
<organism evidence="1 2">
    <name type="scientific">Penaeus vannamei</name>
    <name type="common">Whiteleg shrimp</name>
    <name type="synonym">Litopenaeus vannamei</name>
    <dbReference type="NCBI Taxonomy" id="6689"/>
    <lineage>
        <taxon>Eukaryota</taxon>
        <taxon>Metazoa</taxon>
        <taxon>Ecdysozoa</taxon>
        <taxon>Arthropoda</taxon>
        <taxon>Crustacea</taxon>
        <taxon>Multicrustacea</taxon>
        <taxon>Malacostraca</taxon>
        <taxon>Eumalacostraca</taxon>
        <taxon>Eucarida</taxon>
        <taxon>Decapoda</taxon>
        <taxon>Dendrobranchiata</taxon>
        <taxon>Penaeoidea</taxon>
        <taxon>Penaeidae</taxon>
        <taxon>Penaeus</taxon>
    </lineage>
</organism>